<feature type="transmembrane region" description="Helical" evidence="1">
    <location>
        <begin position="6"/>
        <end position="27"/>
    </location>
</feature>
<protein>
    <submittedName>
        <fullName evidence="2">Uncharacterized protein</fullName>
    </submittedName>
</protein>
<evidence type="ECO:0000256" key="1">
    <source>
        <dbReference type="SAM" id="Phobius"/>
    </source>
</evidence>
<dbReference type="AlphaFoldDB" id="A0A9X6MS06"/>
<proteinExistence type="predicted"/>
<keyword evidence="1" id="KW-1133">Transmembrane helix</keyword>
<keyword evidence="1" id="KW-0472">Membrane</keyword>
<evidence type="ECO:0000313" key="2">
    <source>
        <dbReference type="EMBL" id="OUB88509.1"/>
    </source>
</evidence>
<dbReference type="EMBL" id="MOOV01000252">
    <property type="protein sequence ID" value="OUB88509.1"/>
    <property type="molecule type" value="Genomic_DNA"/>
</dbReference>
<organism evidence="2 3">
    <name type="scientific">Bacillus thuringiensis subsp. medellin</name>
    <dbReference type="NCBI Taxonomy" id="79672"/>
    <lineage>
        <taxon>Bacteria</taxon>
        <taxon>Bacillati</taxon>
        <taxon>Bacillota</taxon>
        <taxon>Bacilli</taxon>
        <taxon>Bacillales</taxon>
        <taxon>Bacillaceae</taxon>
        <taxon>Bacillus</taxon>
        <taxon>Bacillus cereus group</taxon>
    </lineage>
</organism>
<dbReference type="Proteomes" id="UP000195160">
    <property type="component" value="Unassembled WGS sequence"/>
</dbReference>
<sequence length="169" mass="18988">MNIYKINFLILLVSVILMIFLLIIIKIKHIKRLNSKKKPFKHSSSNTKNVKVNKNENENLVYVINRCKVNYSKEDREIMNRIFNQNRTVSINSSSKHFTDSVKTKKENSIQFNNDSTDSTNNKSGTDVALDIALGVAVISATDQVSNLFINTSPDCGQTVDVGPDCGGY</sequence>
<reference evidence="2 3" key="1">
    <citation type="submission" date="2016-10" db="EMBL/GenBank/DDBJ databases">
        <title>Comparative genomics of Bacillus thuringiensis reveals a path to pathogens against multiple invertebrate hosts.</title>
        <authorList>
            <person name="Zheng J."/>
            <person name="Gao Q."/>
            <person name="Liu H."/>
            <person name="Peng D."/>
            <person name="Ruan L."/>
            <person name="Sun M."/>
        </authorList>
    </citation>
    <scope>NUCLEOTIDE SEQUENCE [LARGE SCALE GENOMIC DNA]</scope>
    <source>
        <strain evidence="2">T30001</strain>
    </source>
</reference>
<gene>
    <name evidence="2" type="ORF">BK784_28760</name>
</gene>
<name>A0A9X6MS06_BACTV</name>
<accession>A0A9X6MS06</accession>
<keyword evidence="1" id="KW-0812">Transmembrane</keyword>
<evidence type="ECO:0000313" key="3">
    <source>
        <dbReference type="Proteomes" id="UP000195160"/>
    </source>
</evidence>
<comment type="caution">
    <text evidence="2">The sequence shown here is derived from an EMBL/GenBank/DDBJ whole genome shotgun (WGS) entry which is preliminary data.</text>
</comment>